<organism evidence="2 3">
    <name type="scientific">Flavobacterium yafengii</name>
    <dbReference type="NCBI Taxonomy" id="3041253"/>
    <lineage>
        <taxon>Bacteria</taxon>
        <taxon>Pseudomonadati</taxon>
        <taxon>Bacteroidota</taxon>
        <taxon>Flavobacteriia</taxon>
        <taxon>Flavobacteriales</taxon>
        <taxon>Flavobacteriaceae</taxon>
        <taxon>Flavobacterium</taxon>
    </lineage>
</organism>
<evidence type="ECO:0000259" key="1">
    <source>
        <dbReference type="Pfam" id="PF01935"/>
    </source>
</evidence>
<dbReference type="RefSeq" id="WP_282716829.1">
    <property type="nucleotide sequence ID" value="NZ_JASCRY010000003.1"/>
</dbReference>
<dbReference type="NCBIfam" id="TIGR03237">
    <property type="entry name" value="dnd_assoc_2"/>
    <property type="match status" value="1"/>
</dbReference>
<sequence>MSSQLYKYVSNLIFESFSLQKIQPGERFNLYLERQENIQNLYEALDNNSSWAYEKFNYIHPEGGEAYETFCIVINDTKIIIASSEFASEDYFTMLRNKVADQIDVFAGTAILILFSGKLDSLLGGSGSLIKEGMPLHFTRFKNQIEFDVENNYSLKKHEKAILKFILERKTKSVVEDNNTIFDYEQVINCLEKGKIDLEDYKGLGLFPHNELPTKSEPLKDLDSNFILYEKFENIFLNGNPSVILEPLLPDFALARVIKEDWHEFDFATLTKWMEKEKEKLPPTFLSVGGDNLIQTIWYRTDGDSVSKNRNINVIVFNPSSDFPFKINVKYDQVIKKEGLNIKHDSKNIRAIATGHNIVLEFARFNPDEVFTLVDYKDPATDKRYNIKVMLLPFQPHVLSQFETNFQLKVSKSESYLLVKESKELVFNPGADIIVNDVLAINGNYNINSGQELRIKYDSSISQEDLILFNVGISETNFPIAIKSDFEPLKPITGLEVWKEKRVHELDYKFIQEEDTIKLVFKNNEKTVSGDFRHNLIQEKQIINSDAYSWLLHNDNLLTSNIIELKAEVKIAFDNLRAYYREKALQPSLVYINDELKELSIDYLNVFVHQMESFKENMSLSHEQQNLLWLGVVKENIGEHKIKFSPLHPLNVAYQLLINDKLKNEDVYNAILKRLNAYNLVPYLQGKNDEVYVPIESSHSPEWLYYTTHLNSKKAASKSFVAKLVADKIKDFTTNFQFLFGQSNSAPVKINVINLGDCKEVVKGLFEYYRAYLNANENKRPADLLPIEVSIYGSEKFVTKFEELTFYEKVEDIKSQLEVELSTRKFEKEDLLNAFLEKVNFYSKKLPTQLESYEYAHVTFFQFDINETKTSYDDMSMVKTGISMDGLMSDVCSTPTANNYRTGYGLKDLPEVQSQIMHLSTLLNAFVRVASNGNPYERNKALSTTINYDVKKQLEKLYLNSQWVTYIDPKVDLDFFKENRDLVIIHYSDQYVNSNGYDAITVSRKTNQYEFVVKEFLEKHNVQFDATIDTIQIINFFNAINGEWLLKLIRQHSHFPKEKLSLLSGIKSALTFLYSPNIIWIPISLEEILRVSGNAGLDMSEGLFSAKNLGAIGSYSDDLLLIGLEWFGEKLLMHLYPVELKIGGLGIVKKGINQGSRTAHLLYEHLTKEGFLGEFYKNFFAKIAINNAEKMKLFHVWDNQNWDLVIENYRRDLLSNNFIISNRLDSSIGRFGLIHFGNDVFQRKIRIADGFMRVDLLEADGFNFLVKSIDDLIHLFHETETTIVKSSLLINSFSEASKEVFTPYELEEEIEEEIEEGIKEENEIVNVAEDKVQNEDKNETASNDTVDVRAKIAPEVKSKASPVINSEEGIKIVFGTDLGSSKPIIWEPNNTNKVMHTNTGIIGTMGTGKTQFTKSLITQLYENSDKNIGNENLGILIFDYKGDYIKDDFVDRTNAKVFTPYHLPYNPLALDASQISKPMLPLHTANDIKETISNAFNLGNVQKQRLRDVIVEAYENKGINKANKDTWSKIPPTLGEVCDIYLSNEKASQDSLYAAISNLSEFEIFEPDATKTQSLYSLIEGVIVINLSGYDESIQNLIVAITLDAFYTQMQRHGHSEIKGHNREIKKMILVDEADNFLSKNFNSIRKILKEGREFGVGTILSTQFLNHFATSENEYSNYILTWVIHRVNEIKIKEVDSLFSLESKSQRENLIKTIKGLEKHQSIVNLAGSDPILIKDKAFWELLGNNELLIYEK</sequence>
<dbReference type="SUPFAM" id="SSF52540">
    <property type="entry name" value="P-loop containing nucleoside triphosphate hydrolases"/>
    <property type="match status" value="1"/>
</dbReference>
<comment type="caution">
    <text evidence="2">The sequence shown here is derived from an EMBL/GenBank/DDBJ whole genome shotgun (WGS) entry which is preliminary data.</text>
</comment>
<gene>
    <name evidence="2" type="primary">dptH</name>
    <name evidence="2" type="ORF">QLS97_11545</name>
</gene>
<dbReference type="InterPro" id="IPR002789">
    <property type="entry name" value="HerA_central"/>
</dbReference>
<dbReference type="Gene3D" id="3.40.50.300">
    <property type="entry name" value="P-loop containing nucleotide triphosphate hydrolases"/>
    <property type="match status" value="2"/>
</dbReference>
<dbReference type="PANTHER" id="PTHR42957">
    <property type="entry name" value="HELICASE MJ1565-RELATED"/>
    <property type="match status" value="1"/>
</dbReference>
<reference evidence="2 3" key="1">
    <citation type="submission" date="2023-04" db="EMBL/GenBank/DDBJ databases">
        <title>Two novel species of Flavobacterium.</title>
        <authorList>
            <person name="Liu Q."/>
            <person name="Xin Y.-H."/>
        </authorList>
    </citation>
    <scope>NUCLEOTIDE SEQUENCE [LARGE SCALE GENOMIC DNA]</scope>
    <source>
        <strain evidence="2 3">LB2P87</strain>
    </source>
</reference>
<protein>
    <submittedName>
        <fullName evidence="2">DNA phosphorothioation-dependent restriction protein DptH</fullName>
    </submittedName>
</protein>
<evidence type="ECO:0000313" key="2">
    <source>
        <dbReference type="EMBL" id="MDI5950282.1"/>
    </source>
</evidence>
<accession>A0AAW6TT93</accession>
<dbReference type="Pfam" id="PF01935">
    <property type="entry name" value="DUF87"/>
    <property type="match status" value="1"/>
</dbReference>
<dbReference type="InterPro" id="IPR027417">
    <property type="entry name" value="P-loop_NTPase"/>
</dbReference>
<name>A0AAW6TT93_9FLAO</name>
<dbReference type="PANTHER" id="PTHR42957:SF1">
    <property type="entry name" value="HELICASE MJ1565-RELATED"/>
    <property type="match status" value="1"/>
</dbReference>
<dbReference type="InterPro" id="IPR008571">
    <property type="entry name" value="HerA-like"/>
</dbReference>
<evidence type="ECO:0000313" key="3">
    <source>
        <dbReference type="Proteomes" id="UP001228643"/>
    </source>
</evidence>
<dbReference type="Proteomes" id="UP001228643">
    <property type="component" value="Unassembled WGS sequence"/>
</dbReference>
<dbReference type="EMBL" id="JASCRY010000003">
    <property type="protein sequence ID" value="MDI5950282.1"/>
    <property type="molecule type" value="Genomic_DNA"/>
</dbReference>
<feature type="domain" description="Helicase HerA central" evidence="1">
    <location>
        <begin position="1391"/>
        <end position="1603"/>
    </location>
</feature>
<keyword evidence="3" id="KW-1185">Reference proteome</keyword>
<dbReference type="InterPro" id="IPR017646">
    <property type="entry name" value="Dnd_assoc_2"/>
</dbReference>
<proteinExistence type="predicted"/>